<feature type="transmembrane region" description="Helical" evidence="14">
    <location>
        <begin position="1153"/>
        <end position="1177"/>
    </location>
</feature>
<evidence type="ECO:0000313" key="18">
    <source>
        <dbReference type="Proteomes" id="UP000265140"/>
    </source>
</evidence>
<evidence type="ECO:0000256" key="12">
    <source>
        <dbReference type="PROSITE-ProRule" id="PRU00043"/>
    </source>
</evidence>
<dbReference type="PANTHER" id="PTHR24025:SF31">
    <property type="entry name" value="NEURAL-CADHERIN"/>
    <property type="match status" value="1"/>
</dbReference>
<dbReference type="GeneTree" id="ENSGT00940000165849"/>
<dbReference type="PRINTS" id="PR00205">
    <property type="entry name" value="CADHERIN"/>
</dbReference>
<evidence type="ECO:0000313" key="17">
    <source>
        <dbReference type="Ensembl" id="ENSELUP00000091689.1"/>
    </source>
</evidence>
<feature type="domain" description="Cadherin" evidence="16">
    <location>
        <begin position="700"/>
        <end position="811"/>
    </location>
</feature>
<organism evidence="17 18">
    <name type="scientific">Esox lucius</name>
    <name type="common">Northern pike</name>
    <dbReference type="NCBI Taxonomy" id="8010"/>
    <lineage>
        <taxon>Eukaryota</taxon>
        <taxon>Metazoa</taxon>
        <taxon>Chordata</taxon>
        <taxon>Craniata</taxon>
        <taxon>Vertebrata</taxon>
        <taxon>Euteleostomi</taxon>
        <taxon>Actinopterygii</taxon>
        <taxon>Neopterygii</taxon>
        <taxon>Teleostei</taxon>
        <taxon>Protacanthopterygii</taxon>
        <taxon>Esociformes</taxon>
        <taxon>Esocidae</taxon>
        <taxon>Esox</taxon>
    </lineage>
</organism>
<evidence type="ECO:0000256" key="13">
    <source>
        <dbReference type="SAM" id="MobiDB-lite"/>
    </source>
</evidence>
<feature type="domain" description="Cadherin" evidence="16">
    <location>
        <begin position="374"/>
        <end position="488"/>
    </location>
</feature>
<feature type="compositionally biased region" description="Polar residues" evidence="13">
    <location>
        <begin position="1303"/>
        <end position="1319"/>
    </location>
</feature>
<dbReference type="GeneID" id="105027856"/>
<evidence type="ECO:0000256" key="3">
    <source>
        <dbReference type="ARBA" id="ARBA00022536"/>
    </source>
</evidence>
<evidence type="ECO:0000256" key="8">
    <source>
        <dbReference type="ARBA" id="ARBA00022889"/>
    </source>
</evidence>
<dbReference type="RefSeq" id="XP_010898483.2">
    <property type="nucleotide sequence ID" value="XM_010900181.4"/>
</dbReference>
<name>A0AAY5KS69_ESOLU</name>
<keyword evidence="2" id="KW-1003">Cell membrane</keyword>
<keyword evidence="4 14" id="KW-0812">Transmembrane</keyword>
<feature type="domain" description="Cadherin" evidence="16">
    <location>
        <begin position="931"/>
        <end position="1058"/>
    </location>
</feature>
<evidence type="ECO:0000256" key="10">
    <source>
        <dbReference type="ARBA" id="ARBA00023136"/>
    </source>
</evidence>
<dbReference type="GO" id="GO:0005886">
    <property type="term" value="C:plasma membrane"/>
    <property type="evidence" value="ECO:0007669"/>
    <property type="project" value="UniProtKB-SubCell"/>
</dbReference>
<reference evidence="17" key="3">
    <citation type="submission" date="2025-09" db="UniProtKB">
        <authorList>
            <consortium name="Ensembl"/>
        </authorList>
    </citation>
    <scope>IDENTIFICATION</scope>
</reference>
<dbReference type="KEGG" id="els:105027856"/>
<dbReference type="CDD" id="cd11304">
    <property type="entry name" value="Cadherin_repeat"/>
    <property type="match status" value="9"/>
</dbReference>
<feature type="domain" description="Cadherin" evidence="16">
    <location>
        <begin position="489"/>
        <end position="593"/>
    </location>
</feature>
<proteinExistence type="predicted"/>
<comment type="subcellular location">
    <subcellularLocation>
        <location evidence="1">Cell membrane</location>
        <topology evidence="1">Single-pass type I membrane protein</topology>
    </subcellularLocation>
</comment>
<keyword evidence="11" id="KW-1015">Disulfide bond</keyword>
<evidence type="ECO:0000256" key="1">
    <source>
        <dbReference type="ARBA" id="ARBA00004251"/>
    </source>
</evidence>
<dbReference type="PROSITE" id="PS50268">
    <property type="entry name" value="CADHERIN_2"/>
    <property type="match status" value="9"/>
</dbReference>
<evidence type="ECO:0000256" key="15">
    <source>
        <dbReference type="SAM" id="SignalP"/>
    </source>
</evidence>
<dbReference type="GO" id="GO:0009653">
    <property type="term" value="P:anatomical structure morphogenesis"/>
    <property type="evidence" value="ECO:0007669"/>
    <property type="project" value="UniProtKB-ARBA"/>
</dbReference>
<dbReference type="Gene3D" id="2.60.40.60">
    <property type="entry name" value="Cadherins"/>
    <property type="match status" value="9"/>
</dbReference>
<feature type="domain" description="Cadherin" evidence="16">
    <location>
        <begin position="252"/>
        <end position="364"/>
    </location>
</feature>
<evidence type="ECO:0000259" key="16">
    <source>
        <dbReference type="PROSITE" id="PS50268"/>
    </source>
</evidence>
<keyword evidence="7 12" id="KW-0106">Calcium</keyword>
<dbReference type="FunFam" id="2.60.40.60:FF:000058">
    <property type="entry name" value="FAT atypical cadherin 3"/>
    <property type="match status" value="1"/>
</dbReference>
<dbReference type="FunFam" id="2.60.40.60:FF:000033">
    <property type="entry name" value="FAT atypical cadherin 1"/>
    <property type="match status" value="1"/>
</dbReference>
<dbReference type="PANTHER" id="PTHR24025">
    <property type="entry name" value="DESMOGLEIN FAMILY MEMBER"/>
    <property type="match status" value="1"/>
</dbReference>
<dbReference type="Proteomes" id="UP000265140">
    <property type="component" value="Chromosome 4"/>
</dbReference>
<dbReference type="CTD" id="54825"/>
<keyword evidence="9 14" id="KW-1133">Transmembrane helix</keyword>
<keyword evidence="8" id="KW-0130">Cell adhesion</keyword>
<reference evidence="17" key="2">
    <citation type="submission" date="2025-08" db="UniProtKB">
        <authorList>
            <consortium name="Ensembl"/>
        </authorList>
    </citation>
    <scope>IDENTIFICATION</scope>
</reference>
<keyword evidence="18" id="KW-1185">Reference proteome</keyword>
<dbReference type="InterPro" id="IPR015919">
    <property type="entry name" value="Cadherin-like_sf"/>
</dbReference>
<dbReference type="InterPro" id="IPR002126">
    <property type="entry name" value="Cadherin-like_dom"/>
</dbReference>
<protein>
    <recommendedName>
        <fullName evidence="16">Cadherin domain-containing protein</fullName>
    </recommendedName>
</protein>
<dbReference type="InterPro" id="IPR020894">
    <property type="entry name" value="Cadherin_CS"/>
</dbReference>
<dbReference type="InterPro" id="IPR050971">
    <property type="entry name" value="Cadherin-domain_protein"/>
</dbReference>
<dbReference type="Pfam" id="PF00028">
    <property type="entry name" value="Cadherin"/>
    <property type="match status" value="7"/>
</dbReference>
<feature type="domain" description="Cadherin" evidence="16">
    <location>
        <begin position="593"/>
        <end position="699"/>
    </location>
</feature>
<feature type="chain" id="PRO_5044313352" description="Cadherin domain-containing protein" evidence="15">
    <location>
        <begin position="29"/>
        <end position="1319"/>
    </location>
</feature>
<feature type="signal peptide" evidence="15">
    <location>
        <begin position="1"/>
        <end position="28"/>
    </location>
</feature>
<dbReference type="GO" id="GO:0005509">
    <property type="term" value="F:calcium ion binding"/>
    <property type="evidence" value="ECO:0007669"/>
    <property type="project" value="UniProtKB-UniRule"/>
</dbReference>
<feature type="domain" description="Cadherin" evidence="16">
    <location>
        <begin position="828"/>
        <end position="929"/>
    </location>
</feature>
<accession>A0AAY5KS69</accession>
<evidence type="ECO:0000256" key="4">
    <source>
        <dbReference type="ARBA" id="ARBA00022692"/>
    </source>
</evidence>
<dbReference type="GO" id="GO:0005911">
    <property type="term" value="C:cell-cell junction"/>
    <property type="evidence" value="ECO:0007669"/>
    <property type="project" value="TreeGrafter"/>
</dbReference>
<dbReference type="Ensembl" id="ENSELUT00000103381.1">
    <property type="protein sequence ID" value="ENSELUP00000091689.1"/>
    <property type="gene ID" value="ENSELUG00000040377.1"/>
</dbReference>
<sequence length="1319" mass="146285">MGVLAGLYRMKGSFLLLCLVSFFPGAQSGDQMPSIVTSYVQVKEDTPINEFAFQIETQDPDVPPDPLKYYLSGPKANLFKVDENTGRVTIRNKLDREDDDKGVFTIEISISDGKYRVSKEIQIIISDANDNKPIFQDAPYNENVKENTPLDTVLFQVSATDADSGLAAVIKYHIDDASPTNGLQHFSINENTGQVKLIKNLNFNGLSTFYRLRINATDGGGPSYYNVTEFLSSTAFAFITVVDVPDLDPSFLNTPYTASVNEHSKVGLPVFKVSAIDKDTGINDVITYSIEATNPPDLFEISASDGIISVKSDIDREALLDIDAEVILTVKATEENPSILGFRANSSTQVKITINDINDNKPKFYNCDMEPCEETSIFTANIFEHSSKNLPVDGLKIKAKDMDARENGKFELHLEGPDKNAFTVLPSVAYSESEIQILVKNPDDVDYEKSTSMVVQIVAKDPNKETNCCSTATVTIQIKDINDWSPKFPEATYHLEINEHSANGTTVATIIAFDPDTMDVGKIRYRLLPDNILKYFDVDPTTGRVFVANSKLIDREVMDLHSPTLQARDMANNTGTTVLMIKLKDINDHKPKFNKDYVEYIEENSSLRIHVQATDQDEPPNSDIVYGIEKSHYSDNFTIDPTSGWLQNKGPIDRESMRTEDHGKINLTVKATDGGEIPESDSVSVIINVDDINDNGPKFRKDSYKFSVEEGKKAEFVGSVRAVDSDQTNNYNRISFRISSGSFGQFIIQTFIDQPEGYIGNITVDPDIELDYESTTKTFHLTVEAMDLGTGVDSVRVEVNVLDVNDERPKFIQKGPFFVDENSNIVDVGSFDAQDLDTNHSLIYELVSSKCRCNESLGLQPCEEDWFTLEPNGKILLNREFVVDYEKCVEVVLEAQVVDVLTQKGENNSETTGTVVIYINDVNDNPPVFEKTDNFYVVVSETASVGSEIASVSATDRDSGRNRHMTFSIAAVNFVDDVTNITSNKELVFKVVSTQEDDKFVGKIQNNEALNIDVKGKYLVTVVARNTEMPNLFSETKLEILTVDKSLKVELLFSKPEAQVKAEASLITMLLTSATQSKVEVVKIRSKSGSSETRASTEAIMEVYFVYANGTALNSDSAEIILSNSKERFRLQTEYGLKDIGGTEVVEKQVDPVLFVLLGLVAGLIIVLAVMSTTLVCTRRSYRTKLKAAKAMNSAAMMGTGVDQKNGPVVPGTNKYTMDGANPVLNLNMDTATDLGFDEEGSNTDRLSLNSLDYNIDMVMSDKDNMPMMRIQEEDEVEYEDKPYVEPLSEALAQRGKKRDTNSPKLTFNNPAFSSTTDL</sequence>
<evidence type="ECO:0000256" key="6">
    <source>
        <dbReference type="ARBA" id="ARBA00022737"/>
    </source>
</evidence>
<keyword evidence="3" id="KW-0245">EGF-like domain</keyword>
<keyword evidence="10 14" id="KW-0472">Membrane</keyword>
<feature type="region of interest" description="Disordered" evidence="13">
    <location>
        <begin position="1288"/>
        <end position="1319"/>
    </location>
</feature>
<dbReference type="GO" id="GO:0007156">
    <property type="term" value="P:homophilic cell adhesion via plasma membrane adhesion molecules"/>
    <property type="evidence" value="ECO:0007669"/>
    <property type="project" value="InterPro"/>
</dbReference>
<evidence type="ECO:0000256" key="14">
    <source>
        <dbReference type="SAM" id="Phobius"/>
    </source>
</evidence>
<dbReference type="PROSITE" id="PS00232">
    <property type="entry name" value="CADHERIN_1"/>
    <property type="match status" value="4"/>
</dbReference>
<evidence type="ECO:0000256" key="7">
    <source>
        <dbReference type="ARBA" id="ARBA00022837"/>
    </source>
</evidence>
<dbReference type="SMART" id="SM00112">
    <property type="entry name" value="CA"/>
    <property type="match status" value="9"/>
</dbReference>
<evidence type="ECO:0000256" key="11">
    <source>
        <dbReference type="ARBA" id="ARBA00023157"/>
    </source>
</evidence>
<dbReference type="FunFam" id="2.60.40.60:FF:000168">
    <property type="entry name" value="Cadherin-related family member 2"/>
    <property type="match status" value="1"/>
</dbReference>
<dbReference type="FunFam" id="2.60.40.60:FF:000098">
    <property type="entry name" value="cadherin-23 isoform X1"/>
    <property type="match status" value="1"/>
</dbReference>
<keyword evidence="6" id="KW-0677">Repeat</keyword>
<dbReference type="SUPFAM" id="SSF49313">
    <property type="entry name" value="Cadherin-like"/>
    <property type="match status" value="9"/>
</dbReference>
<reference evidence="17 18" key="1">
    <citation type="submission" date="2020-02" db="EMBL/GenBank/DDBJ databases">
        <title>Esox lucius (northern pike) genome, fEsoLuc1, primary haplotype.</title>
        <authorList>
            <person name="Myers G."/>
            <person name="Karagic N."/>
            <person name="Meyer A."/>
            <person name="Pippel M."/>
            <person name="Reichard M."/>
            <person name="Winkler S."/>
            <person name="Tracey A."/>
            <person name="Sims Y."/>
            <person name="Howe K."/>
            <person name="Rhie A."/>
            <person name="Formenti G."/>
            <person name="Durbin R."/>
            <person name="Fedrigo O."/>
            <person name="Jarvis E.D."/>
        </authorList>
    </citation>
    <scope>NUCLEOTIDE SEQUENCE [LARGE SCALE GENOMIC DNA]</scope>
</reference>
<feature type="domain" description="Cadherin" evidence="16">
    <location>
        <begin position="136"/>
        <end position="251"/>
    </location>
</feature>
<evidence type="ECO:0000256" key="9">
    <source>
        <dbReference type="ARBA" id="ARBA00022989"/>
    </source>
</evidence>
<evidence type="ECO:0000256" key="2">
    <source>
        <dbReference type="ARBA" id="ARBA00022475"/>
    </source>
</evidence>
<feature type="domain" description="Cadherin" evidence="16">
    <location>
        <begin position="34"/>
        <end position="135"/>
    </location>
</feature>
<keyword evidence="5 15" id="KW-0732">Signal</keyword>
<evidence type="ECO:0000256" key="5">
    <source>
        <dbReference type="ARBA" id="ARBA00022729"/>
    </source>
</evidence>